<dbReference type="GO" id="GO:0002949">
    <property type="term" value="P:tRNA threonylcarbamoyladenosine modification"/>
    <property type="evidence" value="ECO:0007669"/>
    <property type="project" value="InterPro"/>
</dbReference>
<dbReference type="PANTHER" id="PTHR11735">
    <property type="entry name" value="TRNA N6-ADENOSINE THREONYLCARBAMOYLTRANSFERASE"/>
    <property type="match status" value="1"/>
</dbReference>
<evidence type="ECO:0000259" key="2">
    <source>
        <dbReference type="Pfam" id="PF00814"/>
    </source>
</evidence>
<dbReference type="CDD" id="cd24032">
    <property type="entry name" value="ASKHA_NBD_TsaB"/>
    <property type="match status" value="1"/>
</dbReference>
<dbReference type="RefSeq" id="WP_161982190.1">
    <property type="nucleotide sequence ID" value="NZ_BIFT01000001.1"/>
</dbReference>
<feature type="region of interest" description="Disordered" evidence="1">
    <location>
        <begin position="246"/>
        <end position="273"/>
    </location>
</feature>
<feature type="domain" description="Gcp-like" evidence="2">
    <location>
        <begin position="31"/>
        <end position="239"/>
    </location>
</feature>
<proteinExistence type="predicted"/>
<reference evidence="4" key="1">
    <citation type="submission" date="2018-12" db="EMBL/GenBank/DDBJ databases">
        <title>Tengunoibacter tsumagoiensis gen. nov., sp. nov., Dictyobacter kobayashii sp. nov., D. alpinus sp. nov., and D. joshuensis sp. nov. and description of Dictyobacteraceae fam. nov. within the order Ktedonobacterales isolated from Tengu-no-mugimeshi.</title>
        <authorList>
            <person name="Wang C.M."/>
            <person name="Zheng Y."/>
            <person name="Sakai Y."/>
            <person name="Toyoda A."/>
            <person name="Minakuchi Y."/>
            <person name="Abe K."/>
            <person name="Yokota A."/>
            <person name="Yabe S."/>
        </authorList>
    </citation>
    <scope>NUCLEOTIDE SEQUENCE [LARGE SCALE GENOMIC DNA]</scope>
    <source>
        <strain evidence="4">Uno16</strain>
    </source>
</reference>
<dbReference type="GO" id="GO:0016740">
    <property type="term" value="F:transferase activity"/>
    <property type="evidence" value="ECO:0007669"/>
    <property type="project" value="UniProtKB-KW"/>
</dbReference>
<keyword evidence="3" id="KW-0808">Transferase</keyword>
<gene>
    <name evidence="3" type="ORF">KDA_34700</name>
</gene>
<keyword evidence="4" id="KW-1185">Reference proteome</keyword>
<dbReference type="Proteomes" id="UP000287171">
    <property type="component" value="Unassembled WGS sequence"/>
</dbReference>
<dbReference type="Gene3D" id="3.30.420.40">
    <property type="match status" value="2"/>
</dbReference>
<sequence>MLLLALDTSTRFASVALCSENELFSEYTWYAENNHSVDLLERIQSMTAKRQISLQQLDAIAVATGPGSFNGVRVALAAAKALAFSLQKPLIGVGTLDVIAAQQQQWRGPICAILEAGRSELYAACYLSEEQGSTDADVRYRQQQVGDYFLGTAPQLLEHLQSQIARWPVPISTPVLFCGEIKPASRQALQQGMAGQSRIRDGLLSTRHASVLAYLAMQRLQDGKIDDPLLLEPLYLRRPSITKSSRKQALLGAESPQAIDHDTKEREQGALRH</sequence>
<dbReference type="GO" id="GO:0005829">
    <property type="term" value="C:cytosol"/>
    <property type="evidence" value="ECO:0007669"/>
    <property type="project" value="TreeGrafter"/>
</dbReference>
<evidence type="ECO:0000313" key="3">
    <source>
        <dbReference type="EMBL" id="GCE27986.1"/>
    </source>
</evidence>
<dbReference type="PANTHER" id="PTHR11735:SF11">
    <property type="entry name" value="TRNA THREONYLCARBAMOYLADENOSINE BIOSYNTHESIS PROTEIN TSAB"/>
    <property type="match status" value="1"/>
</dbReference>
<name>A0A402B9H4_9CHLR</name>
<evidence type="ECO:0000313" key="4">
    <source>
        <dbReference type="Proteomes" id="UP000287171"/>
    </source>
</evidence>
<evidence type="ECO:0000256" key="1">
    <source>
        <dbReference type="SAM" id="MobiDB-lite"/>
    </source>
</evidence>
<dbReference type="AlphaFoldDB" id="A0A402B9H4"/>
<feature type="compositionally biased region" description="Basic and acidic residues" evidence="1">
    <location>
        <begin position="259"/>
        <end position="273"/>
    </location>
</feature>
<dbReference type="EMBL" id="BIFT01000001">
    <property type="protein sequence ID" value="GCE27986.1"/>
    <property type="molecule type" value="Genomic_DNA"/>
</dbReference>
<accession>A0A402B9H4</accession>
<dbReference type="InterPro" id="IPR022496">
    <property type="entry name" value="T6A_TsaB"/>
</dbReference>
<dbReference type="InterPro" id="IPR000905">
    <property type="entry name" value="Gcp-like_dom"/>
</dbReference>
<comment type="caution">
    <text evidence="3">The sequence shown here is derived from an EMBL/GenBank/DDBJ whole genome shotgun (WGS) entry which is preliminary data.</text>
</comment>
<dbReference type="NCBIfam" id="TIGR03725">
    <property type="entry name" value="T6A_YeaZ"/>
    <property type="match status" value="1"/>
</dbReference>
<dbReference type="InterPro" id="IPR043129">
    <property type="entry name" value="ATPase_NBD"/>
</dbReference>
<dbReference type="SUPFAM" id="SSF53067">
    <property type="entry name" value="Actin-like ATPase domain"/>
    <property type="match status" value="1"/>
</dbReference>
<dbReference type="Pfam" id="PF00814">
    <property type="entry name" value="TsaD"/>
    <property type="match status" value="1"/>
</dbReference>
<protein>
    <submittedName>
        <fullName evidence="3">tRNA (Adenosine(37)-N6)-threonylcarbamoyltransferase complex dimerization subunit type 1 TsaB</fullName>
    </submittedName>
</protein>
<organism evidence="3 4">
    <name type="scientific">Dictyobacter alpinus</name>
    <dbReference type="NCBI Taxonomy" id="2014873"/>
    <lineage>
        <taxon>Bacteria</taxon>
        <taxon>Bacillati</taxon>
        <taxon>Chloroflexota</taxon>
        <taxon>Ktedonobacteria</taxon>
        <taxon>Ktedonobacterales</taxon>
        <taxon>Dictyobacteraceae</taxon>
        <taxon>Dictyobacter</taxon>
    </lineage>
</organism>